<comment type="similarity">
    <text evidence="2 7">Belongs to the major facilitator superfamily. Sugar transporter (TC 2.A.1.1) family.</text>
</comment>
<comment type="subcellular location">
    <subcellularLocation>
        <location evidence="1">Membrane</location>
        <topology evidence="1">Multi-pass membrane protein</topology>
    </subcellularLocation>
</comment>
<protein>
    <recommendedName>
        <fullName evidence="9">Major facilitator superfamily (MFS) profile domain-containing protein</fullName>
    </recommendedName>
</protein>
<keyword evidence="3 7" id="KW-0813">Transport</keyword>
<dbReference type="PROSITE" id="PS00217">
    <property type="entry name" value="SUGAR_TRANSPORT_2"/>
    <property type="match status" value="1"/>
</dbReference>
<accession>A0AB34KGU5</accession>
<dbReference type="NCBIfam" id="TIGR00879">
    <property type="entry name" value="SP"/>
    <property type="match status" value="1"/>
</dbReference>
<keyword evidence="6 8" id="KW-0472">Membrane</keyword>
<evidence type="ECO:0000256" key="1">
    <source>
        <dbReference type="ARBA" id="ARBA00004141"/>
    </source>
</evidence>
<sequence>MMKLPKIYNPWFVAVIATLGGALFGFDISSMSAIIGTPQYRNYFDNPAGIIQGSIGAALAAGSVVGSVIAGPISNWCGRRNSIAIACVPWLIGTAVQAAVTGVGMLIAGRVLNGITVGITSSQVPVYLAEIAKREKRGALIIIQQLAIEWGIFIMYFIGYGCSFIPGSASFRVAWAMQFVPCVFLMIGLPFLPESPRWLAMKDRNEEAVAILAGIQAQGDRNNPLVVAEWEDIQMTLQAERQSAPGWRKFVYNGMWKRTFAGFTVQMWQQNSGANVMTYYVVYIFAMAGLKGNTKLIASGVQYALFIIFTGVMFFYVDKVGRRPLLIYGALAMGVCHIIVGGLLSMGEVVPGGVEGDRNVPIELTGSPANAVIAFSYMLIIVYAMTLAPVCWIYAAEVWSLETRAVGMSIAAIGNWLFNFALGLYIPPGFINIKYAMFIIFGIMCFLAAAHFYLAYPETANKTLEEIEEMFAHGGPRPWQTRRGESRLDALVEDAKANHLTIDDVSKEGAKRAASLTHSVHVEDAKA</sequence>
<evidence type="ECO:0000256" key="5">
    <source>
        <dbReference type="ARBA" id="ARBA00022989"/>
    </source>
</evidence>
<gene>
    <name evidence="10" type="ORF">WHR41_08335</name>
</gene>
<evidence type="ECO:0000256" key="3">
    <source>
        <dbReference type="ARBA" id="ARBA00022448"/>
    </source>
</evidence>
<feature type="transmembrane region" description="Helical" evidence="8">
    <location>
        <begin position="49"/>
        <end position="71"/>
    </location>
</feature>
<dbReference type="InterPro" id="IPR003663">
    <property type="entry name" value="Sugar/inositol_transpt"/>
</dbReference>
<evidence type="ECO:0000256" key="2">
    <source>
        <dbReference type="ARBA" id="ARBA00010992"/>
    </source>
</evidence>
<comment type="caution">
    <text evidence="10">The sequence shown here is derived from an EMBL/GenBank/DDBJ whole genome shotgun (WGS) entry which is preliminary data.</text>
</comment>
<evidence type="ECO:0000256" key="4">
    <source>
        <dbReference type="ARBA" id="ARBA00022692"/>
    </source>
</evidence>
<evidence type="ECO:0000256" key="6">
    <source>
        <dbReference type="ARBA" id="ARBA00023136"/>
    </source>
</evidence>
<feature type="transmembrane region" description="Helical" evidence="8">
    <location>
        <begin position="83"/>
        <end position="105"/>
    </location>
</feature>
<keyword evidence="5 8" id="KW-1133">Transmembrane helix</keyword>
<dbReference type="GO" id="GO:0005351">
    <property type="term" value="F:carbohydrate:proton symporter activity"/>
    <property type="evidence" value="ECO:0007669"/>
    <property type="project" value="TreeGrafter"/>
</dbReference>
<dbReference type="PANTHER" id="PTHR48022:SF47">
    <property type="entry name" value="MAJOR FACILITATOR SUPERFAMILY (MFS) PROFILE DOMAIN-CONTAINING PROTEIN"/>
    <property type="match status" value="1"/>
</dbReference>
<dbReference type="EMBL" id="JAAQHG020000044">
    <property type="protein sequence ID" value="KAL1582800.1"/>
    <property type="molecule type" value="Genomic_DNA"/>
</dbReference>
<name>A0AB34KGU5_9PEZI</name>
<evidence type="ECO:0000259" key="9">
    <source>
        <dbReference type="PROSITE" id="PS50850"/>
    </source>
</evidence>
<evidence type="ECO:0000256" key="8">
    <source>
        <dbReference type="SAM" id="Phobius"/>
    </source>
</evidence>
<dbReference type="AlphaFoldDB" id="A0AB34KGU5"/>
<feature type="transmembrane region" description="Helical" evidence="8">
    <location>
        <begin position="433"/>
        <end position="454"/>
    </location>
</feature>
<feature type="transmembrane region" description="Helical" evidence="8">
    <location>
        <begin position="406"/>
        <end position="427"/>
    </location>
</feature>
<dbReference type="InterPro" id="IPR036259">
    <property type="entry name" value="MFS_trans_sf"/>
</dbReference>
<dbReference type="RefSeq" id="XP_069225907.1">
    <property type="nucleotide sequence ID" value="XM_069376939.1"/>
</dbReference>
<dbReference type="SUPFAM" id="SSF103473">
    <property type="entry name" value="MFS general substrate transporter"/>
    <property type="match status" value="1"/>
</dbReference>
<dbReference type="InterPro" id="IPR005828">
    <property type="entry name" value="MFS_sugar_transport-like"/>
</dbReference>
<dbReference type="PROSITE" id="PS00216">
    <property type="entry name" value="SUGAR_TRANSPORT_1"/>
    <property type="match status" value="1"/>
</dbReference>
<organism evidence="10 11">
    <name type="scientific">Cladosporium halotolerans</name>
    <dbReference type="NCBI Taxonomy" id="1052096"/>
    <lineage>
        <taxon>Eukaryota</taxon>
        <taxon>Fungi</taxon>
        <taxon>Dikarya</taxon>
        <taxon>Ascomycota</taxon>
        <taxon>Pezizomycotina</taxon>
        <taxon>Dothideomycetes</taxon>
        <taxon>Dothideomycetidae</taxon>
        <taxon>Cladosporiales</taxon>
        <taxon>Cladosporiaceae</taxon>
        <taxon>Cladosporium</taxon>
    </lineage>
</organism>
<feature type="transmembrane region" description="Helical" evidence="8">
    <location>
        <begin position="173"/>
        <end position="192"/>
    </location>
</feature>
<dbReference type="Proteomes" id="UP000803884">
    <property type="component" value="Unassembled WGS sequence"/>
</dbReference>
<keyword evidence="4 8" id="KW-0812">Transmembrane</keyword>
<proteinExistence type="inferred from homology"/>
<dbReference type="InterPro" id="IPR005829">
    <property type="entry name" value="Sugar_transporter_CS"/>
</dbReference>
<feature type="transmembrane region" description="Helical" evidence="8">
    <location>
        <begin position="325"/>
        <end position="344"/>
    </location>
</feature>
<dbReference type="GeneID" id="96009777"/>
<dbReference type="Gene3D" id="1.20.1250.20">
    <property type="entry name" value="MFS general substrate transporter like domains"/>
    <property type="match status" value="1"/>
</dbReference>
<feature type="transmembrane region" description="Helical" evidence="8">
    <location>
        <begin position="296"/>
        <end position="318"/>
    </location>
</feature>
<dbReference type="PROSITE" id="PS50850">
    <property type="entry name" value="MFS"/>
    <property type="match status" value="1"/>
</dbReference>
<dbReference type="InterPro" id="IPR050360">
    <property type="entry name" value="MFS_Sugar_Transporters"/>
</dbReference>
<dbReference type="PANTHER" id="PTHR48022">
    <property type="entry name" value="PLASTIDIC GLUCOSE TRANSPORTER 4"/>
    <property type="match status" value="1"/>
</dbReference>
<dbReference type="Pfam" id="PF00083">
    <property type="entry name" value="Sugar_tr"/>
    <property type="match status" value="1"/>
</dbReference>
<reference evidence="10 11" key="1">
    <citation type="journal article" date="2020" name="Microbiol. Resour. Announc.">
        <title>Draft Genome Sequence of a Cladosporium Species Isolated from the Mesophotic Ascidian Didemnum maculosum.</title>
        <authorList>
            <person name="Gioti A."/>
            <person name="Siaperas R."/>
            <person name="Nikolaivits E."/>
            <person name="Le Goff G."/>
            <person name="Ouazzani J."/>
            <person name="Kotoulas G."/>
            <person name="Topakas E."/>
        </authorList>
    </citation>
    <scope>NUCLEOTIDE SEQUENCE [LARGE SCALE GENOMIC DNA]</scope>
    <source>
        <strain evidence="10 11">TM138-S3</strain>
    </source>
</reference>
<dbReference type="PRINTS" id="PR00171">
    <property type="entry name" value="SUGRTRNSPORT"/>
</dbReference>
<evidence type="ECO:0000256" key="7">
    <source>
        <dbReference type="RuleBase" id="RU003346"/>
    </source>
</evidence>
<feature type="transmembrane region" description="Helical" evidence="8">
    <location>
        <begin position="111"/>
        <end position="129"/>
    </location>
</feature>
<evidence type="ECO:0000313" key="11">
    <source>
        <dbReference type="Proteomes" id="UP000803884"/>
    </source>
</evidence>
<evidence type="ECO:0000313" key="10">
    <source>
        <dbReference type="EMBL" id="KAL1582800.1"/>
    </source>
</evidence>
<dbReference type="InterPro" id="IPR020846">
    <property type="entry name" value="MFS_dom"/>
</dbReference>
<dbReference type="FunFam" id="1.20.1250.20:FF:000026">
    <property type="entry name" value="MFS quinate transporter QutD"/>
    <property type="match status" value="1"/>
</dbReference>
<dbReference type="GO" id="GO:0016020">
    <property type="term" value="C:membrane"/>
    <property type="evidence" value="ECO:0007669"/>
    <property type="project" value="UniProtKB-SubCell"/>
</dbReference>
<feature type="transmembrane region" description="Helical" evidence="8">
    <location>
        <begin position="141"/>
        <end position="161"/>
    </location>
</feature>
<feature type="transmembrane region" description="Helical" evidence="8">
    <location>
        <begin position="371"/>
        <end position="394"/>
    </location>
</feature>
<keyword evidence="11" id="KW-1185">Reference proteome</keyword>
<feature type="domain" description="Major facilitator superfamily (MFS) profile" evidence="9">
    <location>
        <begin position="13"/>
        <end position="460"/>
    </location>
</feature>
<feature type="transmembrane region" description="Helical" evidence="8">
    <location>
        <begin position="273"/>
        <end position="290"/>
    </location>
</feature>